<evidence type="ECO:0000313" key="3">
    <source>
        <dbReference type="Proteomes" id="UP001186944"/>
    </source>
</evidence>
<protein>
    <submittedName>
        <fullName evidence="2">Uncharacterized protein</fullName>
    </submittedName>
</protein>
<evidence type="ECO:0000313" key="2">
    <source>
        <dbReference type="EMBL" id="KAK3105570.1"/>
    </source>
</evidence>
<reference evidence="2" key="1">
    <citation type="submission" date="2019-08" db="EMBL/GenBank/DDBJ databases">
        <title>The improved chromosome-level genome for the pearl oyster Pinctada fucata martensii using PacBio sequencing and Hi-C.</title>
        <authorList>
            <person name="Zheng Z."/>
        </authorList>
    </citation>
    <scope>NUCLEOTIDE SEQUENCE</scope>
    <source>
        <strain evidence="2">ZZ-2019</strain>
        <tissue evidence="2">Adductor muscle</tissue>
    </source>
</reference>
<dbReference type="SUPFAM" id="SSF57903">
    <property type="entry name" value="FYVE/PHD zinc finger"/>
    <property type="match status" value="1"/>
</dbReference>
<dbReference type="InterPro" id="IPR013083">
    <property type="entry name" value="Znf_RING/FYVE/PHD"/>
</dbReference>
<keyword evidence="3" id="KW-1185">Reference proteome</keyword>
<comment type="caution">
    <text evidence="2">The sequence shown here is derived from an EMBL/GenBank/DDBJ whole genome shotgun (WGS) entry which is preliminary data.</text>
</comment>
<dbReference type="Gene3D" id="3.30.40.10">
    <property type="entry name" value="Zinc/RING finger domain, C3HC4 (zinc finger)"/>
    <property type="match status" value="1"/>
</dbReference>
<dbReference type="AlphaFoldDB" id="A0AA88YU45"/>
<dbReference type="CDD" id="cd14686">
    <property type="entry name" value="bZIP"/>
    <property type="match status" value="1"/>
</dbReference>
<accession>A0AA88YU45</accession>
<feature type="compositionally biased region" description="Polar residues" evidence="1">
    <location>
        <begin position="424"/>
        <end position="437"/>
    </location>
</feature>
<dbReference type="EMBL" id="VSWD01000003">
    <property type="protein sequence ID" value="KAK3105570.1"/>
    <property type="molecule type" value="Genomic_DNA"/>
</dbReference>
<gene>
    <name evidence="2" type="ORF">FSP39_000779</name>
</gene>
<organism evidence="2 3">
    <name type="scientific">Pinctada imbricata</name>
    <name type="common">Atlantic pearl-oyster</name>
    <name type="synonym">Pinctada martensii</name>
    <dbReference type="NCBI Taxonomy" id="66713"/>
    <lineage>
        <taxon>Eukaryota</taxon>
        <taxon>Metazoa</taxon>
        <taxon>Spiralia</taxon>
        <taxon>Lophotrochozoa</taxon>
        <taxon>Mollusca</taxon>
        <taxon>Bivalvia</taxon>
        <taxon>Autobranchia</taxon>
        <taxon>Pteriomorphia</taxon>
        <taxon>Pterioida</taxon>
        <taxon>Pterioidea</taxon>
        <taxon>Pteriidae</taxon>
        <taxon>Pinctada</taxon>
    </lineage>
</organism>
<name>A0AA88YU45_PINIB</name>
<feature type="region of interest" description="Disordered" evidence="1">
    <location>
        <begin position="530"/>
        <end position="553"/>
    </location>
</feature>
<feature type="compositionally biased region" description="Polar residues" evidence="1">
    <location>
        <begin position="530"/>
        <end position="548"/>
    </location>
</feature>
<evidence type="ECO:0000256" key="1">
    <source>
        <dbReference type="SAM" id="MobiDB-lite"/>
    </source>
</evidence>
<dbReference type="InterPro" id="IPR011011">
    <property type="entry name" value="Znf_FYVE_PHD"/>
</dbReference>
<dbReference type="Proteomes" id="UP001186944">
    <property type="component" value="Unassembled WGS sequence"/>
</dbReference>
<feature type="region of interest" description="Disordered" evidence="1">
    <location>
        <begin position="424"/>
        <end position="466"/>
    </location>
</feature>
<proteinExistence type="predicted"/>
<sequence length="714" mass="80597">MACLNAVDTLSKSKRPYRIRNPPTLYTPSKTGSDVPVNIKLNKTKAIQKKLLATYRENDVHIVYKSGTLVLTFSAAVYELFKCAIFKYYETSDSKSCVVHTKRSVTNDADSLVIENSLSVSHKNLKGQLYRVNLFHTTCRTDVNGKHLNEFIHTDLVNVLELVYDRNNVQILNDRIRNACSEYLCAVGSESENSKKVDIFCLVCSKRCLTRSTQCSICQKWVHYKCEKLHPVVISELETERNARFTCKTCKSASVTKQNTPSLTTGPCDDNTVHCVKSKAVTCNADKSIEQESVSQESHVQELTRNVVACKSKEQRSESCILIEHDSVDNVHESRYENEASKEHQTSCMICNTPIINIEREVCEICNEIVHTHCTQIVIVKDNDIKMCLPCAATSHQNAVNSNDTPVSNTDADQLTTAICQRSTNNGPTAMQNSPLTQPVRKGVLQGKKSQKSDTTNENNTKMKDLRTKEEKLRKWEEQLKLRETQLRSHEEDEERRKAYIAQIEARNAELQQTVRILKRRIVMLEDSSIDSSQTLKNQSTNSGLSQNDVEKSSETNKLIEGIHEKVTNFIVRKVDKELQALDVVNGASAIPTNVANRTFVNQQIPSAHMQVPLMRSTPHHQQATVFPDSYQQSPVLHNSILISTPCHYPLAMNTQAVNSATGMLRLTTAPNIRHFNGQNFIGRPLFYGTPNQPTSSNQQQHFLGQRPILRLHR</sequence>